<proteinExistence type="predicted"/>
<evidence type="ECO:0000313" key="1">
    <source>
        <dbReference type="EMBL" id="MBG6086819.1"/>
    </source>
</evidence>
<dbReference type="Proteomes" id="UP000614047">
    <property type="component" value="Unassembled WGS sequence"/>
</dbReference>
<reference evidence="1" key="1">
    <citation type="submission" date="2020-11" db="EMBL/GenBank/DDBJ databases">
        <title>Sequencing the genomes of 1000 actinobacteria strains.</title>
        <authorList>
            <person name="Klenk H.-P."/>
        </authorList>
    </citation>
    <scope>NUCLEOTIDE SEQUENCE</scope>
    <source>
        <strain evidence="1">DSM 43175</strain>
    </source>
</reference>
<sequence>MGAVLFKGGGAVWTAVLWWDLFRDACVTGTLDDRGLLTGALVLLGTDMLARVARFFLPPLVYAAVTRILAVYVRFWLVSADNLRETESGAMSVTASASISSTVSSAVSPSMSAPTCVPVLVNGGPAVWIGKPLCIRICQSC</sequence>
<gene>
    <name evidence="1" type="ORF">IW256_000932</name>
</gene>
<keyword evidence="2" id="KW-1185">Reference proteome</keyword>
<name>A0A931D9B0_9ACTN</name>
<dbReference type="RefSeq" id="WP_197009760.1">
    <property type="nucleotide sequence ID" value="NZ_BAABES010000007.1"/>
</dbReference>
<protein>
    <submittedName>
        <fullName evidence="1">Uncharacterized protein</fullName>
    </submittedName>
</protein>
<evidence type="ECO:0000313" key="2">
    <source>
        <dbReference type="Proteomes" id="UP000614047"/>
    </source>
</evidence>
<comment type="caution">
    <text evidence="1">The sequence shown here is derived from an EMBL/GenBank/DDBJ whole genome shotgun (WGS) entry which is preliminary data.</text>
</comment>
<accession>A0A931D9B0</accession>
<dbReference type="AlphaFoldDB" id="A0A931D9B0"/>
<dbReference type="EMBL" id="JADOUA010000001">
    <property type="protein sequence ID" value="MBG6086819.1"/>
    <property type="molecule type" value="Genomic_DNA"/>
</dbReference>
<organism evidence="1 2">
    <name type="scientific">Actinomadura viridis</name>
    <dbReference type="NCBI Taxonomy" id="58110"/>
    <lineage>
        <taxon>Bacteria</taxon>
        <taxon>Bacillati</taxon>
        <taxon>Actinomycetota</taxon>
        <taxon>Actinomycetes</taxon>
        <taxon>Streptosporangiales</taxon>
        <taxon>Thermomonosporaceae</taxon>
        <taxon>Actinomadura</taxon>
    </lineage>
</organism>